<accession>A0A931DMI7</accession>
<dbReference type="Proteomes" id="UP000614047">
    <property type="component" value="Unassembled WGS sequence"/>
</dbReference>
<comment type="caution">
    <text evidence="3">The sequence shown here is derived from an EMBL/GenBank/DDBJ whole genome shotgun (WGS) entry which is preliminary data.</text>
</comment>
<protein>
    <recommendedName>
        <fullName evidence="5">Adhesin domain-containing protein</fullName>
    </recommendedName>
</protein>
<dbReference type="EMBL" id="JADOUA010000001">
    <property type="protein sequence ID" value="MBG6091288.1"/>
    <property type="molecule type" value="Genomic_DNA"/>
</dbReference>
<dbReference type="AlphaFoldDB" id="A0A931DMI7"/>
<keyword evidence="2" id="KW-1133">Transmembrane helix</keyword>
<feature type="compositionally biased region" description="Low complexity" evidence="1">
    <location>
        <begin position="1"/>
        <end position="21"/>
    </location>
</feature>
<evidence type="ECO:0000313" key="4">
    <source>
        <dbReference type="Proteomes" id="UP000614047"/>
    </source>
</evidence>
<feature type="region of interest" description="Disordered" evidence="1">
    <location>
        <begin position="1"/>
        <end position="22"/>
    </location>
</feature>
<keyword evidence="2" id="KW-0812">Transmembrane</keyword>
<evidence type="ECO:0000313" key="3">
    <source>
        <dbReference type="EMBL" id="MBG6091288.1"/>
    </source>
</evidence>
<keyword evidence="2" id="KW-0472">Membrane</keyword>
<evidence type="ECO:0008006" key="5">
    <source>
        <dbReference type="Google" id="ProtNLM"/>
    </source>
</evidence>
<evidence type="ECO:0000256" key="1">
    <source>
        <dbReference type="SAM" id="MobiDB-lite"/>
    </source>
</evidence>
<sequence length="283" mass="29951">MRDAPPGGAPAAGAPAAGAPDARPRRRGIWVMLAIATALAVLLPAGFRVWGAAVRRTVTESAEFRRPVTEVEIDAGSARVTLGPGQAGRVRIVKTLTWTLSEPRVEQIWAGELLLVRVSCEGPRRWYHGGECDADIDLRIPPLIRVRATAGSGEVRVRGIGGDLRLETGSGRVHLADVRGRVWARARSGLITGTGLTSYTLEATVESGRLAFDFERPPRHVKLSAGSGAGRVTVPRGSYYRVELETGSGAVRVDPALNDRSSLRGIVGKVGSGALSIGYPGAR</sequence>
<evidence type="ECO:0000256" key="2">
    <source>
        <dbReference type="SAM" id="Phobius"/>
    </source>
</evidence>
<feature type="transmembrane region" description="Helical" evidence="2">
    <location>
        <begin position="29"/>
        <end position="50"/>
    </location>
</feature>
<proteinExistence type="predicted"/>
<organism evidence="3 4">
    <name type="scientific">Actinomadura viridis</name>
    <dbReference type="NCBI Taxonomy" id="58110"/>
    <lineage>
        <taxon>Bacteria</taxon>
        <taxon>Bacillati</taxon>
        <taxon>Actinomycetota</taxon>
        <taxon>Actinomycetes</taxon>
        <taxon>Streptosporangiales</taxon>
        <taxon>Thermomonosporaceae</taxon>
        <taxon>Actinomadura</taxon>
    </lineage>
</organism>
<keyword evidence="4" id="KW-1185">Reference proteome</keyword>
<reference evidence="3" key="1">
    <citation type="submission" date="2020-11" db="EMBL/GenBank/DDBJ databases">
        <title>Sequencing the genomes of 1000 actinobacteria strains.</title>
        <authorList>
            <person name="Klenk H.-P."/>
        </authorList>
    </citation>
    <scope>NUCLEOTIDE SEQUENCE</scope>
    <source>
        <strain evidence="3">DSM 43175</strain>
    </source>
</reference>
<dbReference type="RefSeq" id="WP_197013621.1">
    <property type="nucleotide sequence ID" value="NZ_BAABES010000001.1"/>
</dbReference>
<name>A0A931DMI7_9ACTN</name>
<gene>
    <name evidence="3" type="ORF">IW256_005401</name>
</gene>